<sequence>MTSCDQRNVRAAGRRAEPRGLEEGRFRFFANPRAATGEARGPLSWSLVPFRSVPFPPFKSTSVQVQRHSAERNAERPYGPMPRGKVVRFPQLSDEAASYSISVVRDQWEMIRREMDNVETGLSVKVIEEVDEPTGSLMLLEQRTDKKVWLVEN</sequence>
<dbReference type="AlphaFoldDB" id="F4WI98"/>
<reference evidence="2" key="1">
    <citation type="submission" date="2011-02" db="EMBL/GenBank/DDBJ databases">
        <title>The genome of the leaf-cutting ant Acromyrmex echinatior suggests key adaptations to social evolution and fungus farming.</title>
        <authorList>
            <person name="Nygaard S."/>
            <person name="Zhang G."/>
        </authorList>
    </citation>
    <scope>NUCLEOTIDE SEQUENCE</scope>
</reference>
<evidence type="ECO:0000313" key="3">
    <source>
        <dbReference type="Proteomes" id="UP000007755"/>
    </source>
</evidence>
<dbReference type="InParanoid" id="F4WI98"/>
<dbReference type="EMBL" id="GL888175">
    <property type="protein sequence ID" value="EGI66029.1"/>
    <property type="molecule type" value="Genomic_DNA"/>
</dbReference>
<protein>
    <submittedName>
        <fullName evidence="2">Uncharacterized protein</fullName>
    </submittedName>
</protein>
<name>F4WI98_ACREC</name>
<gene>
    <name evidence="2" type="ORF">G5I_05420</name>
</gene>
<dbReference type="Proteomes" id="UP000007755">
    <property type="component" value="Unassembled WGS sequence"/>
</dbReference>
<evidence type="ECO:0000313" key="2">
    <source>
        <dbReference type="EMBL" id="EGI66029.1"/>
    </source>
</evidence>
<organism evidence="3">
    <name type="scientific">Acromyrmex echinatior</name>
    <name type="common">Panamanian leafcutter ant</name>
    <name type="synonym">Acromyrmex octospinosus echinatior</name>
    <dbReference type="NCBI Taxonomy" id="103372"/>
    <lineage>
        <taxon>Eukaryota</taxon>
        <taxon>Metazoa</taxon>
        <taxon>Ecdysozoa</taxon>
        <taxon>Arthropoda</taxon>
        <taxon>Hexapoda</taxon>
        <taxon>Insecta</taxon>
        <taxon>Pterygota</taxon>
        <taxon>Neoptera</taxon>
        <taxon>Endopterygota</taxon>
        <taxon>Hymenoptera</taxon>
        <taxon>Apocrita</taxon>
        <taxon>Aculeata</taxon>
        <taxon>Formicoidea</taxon>
        <taxon>Formicidae</taxon>
        <taxon>Myrmicinae</taxon>
        <taxon>Acromyrmex</taxon>
    </lineage>
</organism>
<feature type="region of interest" description="Disordered" evidence="1">
    <location>
        <begin position="61"/>
        <end position="83"/>
    </location>
</feature>
<keyword evidence="3" id="KW-1185">Reference proteome</keyword>
<proteinExistence type="predicted"/>
<accession>F4WI98</accession>
<evidence type="ECO:0000256" key="1">
    <source>
        <dbReference type="SAM" id="MobiDB-lite"/>
    </source>
</evidence>